<evidence type="ECO:0000313" key="2">
    <source>
        <dbReference type="EMBL" id="CCD50319.1"/>
    </source>
</evidence>
<name>G2YFB2_BOTF4</name>
<protein>
    <submittedName>
        <fullName evidence="2">Uncharacterized protein</fullName>
    </submittedName>
</protein>
<feature type="region of interest" description="Disordered" evidence="1">
    <location>
        <begin position="35"/>
        <end position="80"/>
    </location>
</feature>
<dbReference type="Proteomes" id="UP000008177">
    <property type="component" value="Unplaced contigs"/>
</dbReference>
<gene>
    <name evidence="2" type="ORF">BofuT4_P090060.1</name>
</gene>
<reference evidence="3" key="1">
    <citation type="journal article" date="2011" name="PLoS Genet.">
        <title>Genomic analysis of the necrotrophic fungal pathogens Sclerotinia sclerotiorum and Botrytis cinerea.</title>
        <authorList>
            <person name="Amselem J."/>
            <person name="Cuomo C.A."/>
            <person name="van Kan J.A."/>
            <person name="Viaud M."/>
            <person name="Benito E.P."/>
            <person name="Couloux A."/>
            <person name="Coutinho P.M."/>
            <person name="de Vries R.P."/>
            <person name="Dyer P.S."/>
            <person name="Fillinger S."/>
            <person name="Fournier E."/>
            <person name="Gout L."/>
            <person name="Hahn M."/>
            <person name="Kohn L."/>
            <person name="Lapalu N."/>
            <person name="Plummer K.M."/>
            <person name="Pradier J.M."/>
            <person name="Quevillon E."/>
            <person name="Sharon A."/>
            <person name="Simon A."/>
            <person name="ten Have A."/>
            <person name="Tudzynski B."/>
            <person name="Tudzynski P."/>
            <person name="Wincker P."/>
            <person name="Andrew M."/>
            <person name="Anthouard V."/>
            <person name="Beever R.E."/>
            <person name="Beffa R."/>
            <person name="Benoit I."/>
            <person name="Bouzid O."/>
            <person name="Brault B."/>
            <person name="Chen Z."/>
            <person name="Choquer M."/>
            <person name="Collemare J."/>
            <person name="Cotton P."/>
            <person name="Danchin E.G."/>
            <person name="Da Silva C."/>
            <person name="Gautier A."/>
            <person name="Giraud C."/>
            <person name="Giraud T."/>
            <person name="Gonzalez C."/>
            <person name="Grossetete S."/>
            <person name="Guldener U."/>
            <person name="Henrissat B."/>
            <person name="Howlett B.J."/>
            <person name="Kodira C."/>
            <person name="Kretschmer M."/>
            <person name="Lappartient A."/>
            <person name="Leroch M."/>
            <person name="Levis C."/>
            <person name="Mauceli E."/>
            <person name="Neuveglise C."/>
            <person name="Oeser B."/>
            <person name="Pearson M."/>
            <person name="Poulain J."/>
            <person name="Poussereau N."/>
            <person name="Quesneville H."/>
            <person name="Rascle C."/>
            <person name="Schumacher J."/>
            <person name="Segurens B."/>
            <person name="Sexton A."/>
            <person name="Silva E."/>
            <person name="Sirven C."/>
            <person name="Soanes D.M."/>
            <person name="Talbot N.J."/>
            <person name="Templeton M."/>
            <person name="Yandava C."/>
            <person name="Yarden O."/>
            <person name="Zeng Q."/>
            <person name="Rollins J.A."/>
            <person name="Lebrun M.H."/>
            <person name="Dickman M."/>
        </authorList>
    </citation>
    <scope>NUCLEOTIDE SEQUENCE [LARGE SCALE GENOMIC DNA]</scope>
    <source>
        <strain evidence="3">T4</strain>
    </source>
</reference>
<organism evidence="2 3">
    <name type="scientific">Botryotinia fuckeliana (strain T4)</name>
    <name type="common">Noble rot fungus</name>
    <name type="synonym">Botrytis cinerea</name>
    <dbReference type="NCBI Taxonomy" id="999810"/>
    <lineage>
        <taxon>Eukaryota</taxon>
        <taxon>Fungi</taxon>
        <taxon>Dikarya</taxon>
        <taxon>Ascomycota</taxon>
        <taxon>Pezizomycotina</taxon>
        <taxon>Leotiomycetes</taxon>
        <taxon>Helotiales</taxon>
        <taxon>Sclerotiniaceae</taxon>
        <taxon>Botrytis</taxon>
    </lineage>
</organism>
<feature type="compositionally biased region" description="Basic and acidic residues" evidence="1">
    <location>
        <begin position="35"/>
        <end position="48"/>
    </location>
</feature>
<sequence>MNLKKWTNRRASDTACSVGETMLIFTYTYNERIRQAEEKSGKKKERDPSYNGPDQPKSQARSAIHNITIGEKQGDGKKDE</sequence>
<dbReference type="InParanoid" id="G2YFB2"/>
<accession>G2YFB2</accession>
<evidence type="ECO:0000313" key="3">
    <source>
        <dbReference type="Proteomes" id="UP000008177"/>
    </source>
</evidence>
<dbReference type="AlphaFoldDB" id="G2YFB2"/>
<proteinExistence type="predicted"/>
<dbReference type="HOGENOM" id="CLU_2589474_0_0_1"/>
<evidence type="ECO:0000256" key="1">
    <source>
        <dbReference type="SAM" id="MobiDB-lite"/>
    </source>
</evidence>
<dbReference type="EMBL" id="FQ790325">
    <property type="protein sequence ID" value="CCD50319.1"/>
    <property type="molecule type" value="Genomic_DNA"/>
</dbReference>